<reference evidence="7 8" key="1">
    <citation type="submission" date="2018-01" db="EMBL/GenBank/DDBJ databases">
        <title>Twenty Corynebacterium bovis Genomes.</title>
        <authorList>
            <person name="Gulvik C.A."/>
        </authorList>
    </citation>
    <scope>NUCLEOTIDE SEQUENCE [LARGE SCALE GENOMIC DNA]</scope>
    <source>
        <strain evidence="7 8">F6900</strain>
    </source>
</reference>
<evidence type="ECO:0000259" key="6">
    <source>
        <dbReference type="PROSITE" id="PS51379"/>
    </source>
</evidence>
<dbReference type="GO" id="GO:0004355">
    <property type="term" value="F:glutamate synthase (NADPH) activity"/>
    <property type="evidence" value="ECO:0007669"/>
    <property type="project" value="UniProtKB-EC"/>
</dbReference>
<dbReference type="NCBIfam" id="TIGR01317">
    <property type="entry name" value="GOGAT_sm_gam"/>
    <property type="match status" value="1"/>
</dbReference>
<dbReference type="Gene3D" id="1.10.1060.10">
    <property type="entry name" value="Alpha-helical ferredoxin"/>
    <property type="match status" value="1"/>
</dbReference>
<dbReference type="InterPro" id="IPR036188">
    <property type="entry name" value="FAD/NAD-bd_sf"/>
</dbReference>
<dbReference type="GO" id="GO:0006537">
    <property type="term" value="P:glutamate biosynthetic process"/>
    <property type="evidence" value="ECO:0007669"/>
    <property type="project" value="UniProtKB-KW"/>
</dbReference>
<dbReference type="PANTHER" id="PTHR43100">
    <property type="entry name" value="GLUTAMATE SYNTHASE [NADPH] SMALL CHAIN"/>
    <property type="match status" value="1"/>
</dbReference>
<organism evidence="7 8">
    <name type="scientific">Corynebacterium bovis</name>
    <dbReference type="NCBI Taxonomy" id="36808"/>
    <lineage>
        <taxon>Bacteria</taxon>
        <taxon>Bacillati</taxon>
        <taxon>Actinomycetota</taxon>
        <taxon>Actinomycetes</taxon>
        <taxon>Mycobacteriales</taxon>
        <taxon>Corynebacteriaceae</taxon>
        <taxon>Corynebacterium</taxon>
    </lineage>
</organism>
<feature type="compositionally biased region" description="Basic and acidic residues" evidence="5">
    <location>
        <begin position="455"/>
        <end position="464"/>
    </location>
</feature>
<name>A0A3R8R1B2_9CORY</name>
<keyword evidence="2 7" id="KW-0560">Oxidoreductase</keyword>
<feature type="region of interest" description="Disordered" evidence="5">
    <location>
        <begin position="452"/>
        <end position="473"/>
    </location>
</feature>
<dbReference type="EMBL" id="PQNK01000014">
    <property type="protein sequence ID" value="RRO85985.1"/>
    <property type="molecule type" value="Genomic_DNA"/>
</dbReference>
<dbReference type="InterPro" id="IPR006005">
    <property type="entry name" value="Glut_synth_ssu1"/>
</dbReference>
<evidence type="ECO:0000256" key="5">
    <source>
        <dbReference type="SAM" id="MobiDB-lite"/>
    </source>
</evidence>
<dbReference type="InterPro" id="IPR028261">
    <property type="entry name" value="DPD_II"/>
</dbReference>
<comment type="caution">
    <text evidence="7">The sequence shown here is derived from an EMBL/GenBank/DDBJ whole genome shotgun (WGS) entry which is preliminary data.</text>
</comment>
<dbReference type="PANTHER" id="PTHR43100:SF1">
    <property type="entry name" value="GLUTAMATE SYNTHASE [NADPH] SMALL CHAIN"/>
    <property type="match status" value="1"/>
</dbReference>
<dbReference type="InterPro" id="IPR009051">
    <property type="entry name" value="Helical_ferredxn"/>
</dbReference>
<keyword evidence="1" id="KW-0028">Amino-acid biosynthesis</keyword>
<evidence type="ECO:0000313" key="8">
    <source>
        <dbReference type="Proteomes" id="UP000276526"/>
    </source>
</evidence>
<dbReference type="AlphaFoldDB" id="A0A3R8R1B2"/>
<evidence type="ECO:0000313" key="7">
    <source>
        <dbReference type="EMBL" id="RRO85985.1"/>
    </source>
</evidence>
<protein>
    <submittedName>
        <fullName evidence="7">Glutamate synthase</fullName>
        <ecNumber evidence="7">1.4.1.13</ecNumber>
    </submittedName>
</protein>
<dbReference type="InterPro" id="IPR023753">
    <property type="entry name" value="FAD/NAD-binding_dom"/>
</dbReference>
<dbReference type="EC" id="1.4.1.13" evidence="7"/>
<dbReference type="Gene3D" id="3.50.50.60">
    <property type="entry name" value="FAD/NAD(P)-binding domain"/>
    <property type="match status" value="2"/>
</dbReference>
<dbReference type="PRINTS" id="PR00419">
    <property type="entry name" value="ADXRDTASE"/>
</dbReference>
<evidence type="ECO:0000256" key="3">
    <source>
        <dbReference type="ARBA" id="ARBA00023164"/>
    </source>
</evidence>
<proteinExistence type="predicted"/>
<dbReference type="PROSITE" id="PS51379">
    <property type="entry name" value="4FE4S_FER_2"/>
    <property type="match status" value="1"/>
</dbReference>
<evidence type="ECO:0000256" key="2">
    <source>
        <dbReference type="ARBA" id="ARBA00023002"/>
    </source>
</evidence>
<sequence>MADPHGFKNFTREEAPHRPVPLRLLDWREVYEDFSDSRVQTQARRCMDCGIPFCHDGCPLGNIIPEWNDLVRQGRWREAYDRLHATNNFPEFTGRLCPAPCEGACVLGISDDPVSIKSVELTIVEHAWDAGWVTPVTASFSTGQSVAVVGSGPAGLAAAQQLTRAGHDVTVFERADRIGGLMRYGVPEYKMEKKWIDRRLAQMEAEGTTFRTGIAPTADDLRGFDAVVLAVGSTVGRDLVVPGRELAGVHQAMEYLPEANRVQEGDRETSRIDARGKRVVIIGGGDTGTDCFGTALRQGAAEVTQFDIGPRPPESRAENNPWPTFPRIWRTATAHEEGRYVVSGDESATEIEALGLAHREPGVELGTRRFTVNTVELTGEDGRVTGLRAAECRRGPGGIENIEGSEFEMEADLVLLAMGFASVERDGIVGELGLEVDGRGRIVRDDTFRTVPRAAEGDGHDGHGARGRGGNRGTGGLDVPVFVAGDAGRGQSLIVWGISEGRACAAEVDRLLMGETALPRPIAPTDVPMQA</sequence>
<feature type="domain" description="4Fe-4S ferredoxin-type" evidence="6">
    <location>
        <begin position="37"/>
        <end position="68"/>
    </location>
</feature>
<dbReference type="InterPro" id="IPR051394">
    <property type="entry name" value="Glutamate_Synthase"/>
</dbReference>
<accession>A0A3R8R1B2</accession>
<keyword evidence="3" id="KW-0314">Glutamate biosynthesis</keyword>
<dbReference type="InterPro" id="IPR017896">
    <property type="entry name" value="4Fe4S_Fe-S-bd"/>
</dbReference>
<comment type="pathway">
    <text evidence="4">Amino-acid biosynthesis.</text>
</comment>
<dbReference type="Pfam" id="PF14691">
    <property type="entry name" value="Fer4_20"/>
    <property type="match status" value="1"/>
</dbReference>
<evidence type="ECO:0000256" key="4">
    <source>
        <dbReference type="ARBA" id="ARBA00029440"/>
    </source>
</evidence>
<dbReference type="RefSeq" id="WP_125173451.1">
    <property type="nucleotide sequence ID" value="NZ_JAPJOD010000031.1"/>
</dbReference>
<dbReference type="SUPFAM" id="SSF51971">
    <property type="entry name" value="Nucleotide-binding domain"/>
    <property type="match status" value="1"/>
</dbReference>
<evidence type="ECO:0000256" key="1">
    <source>
        <dbReference type="ARBA" id="ARBA00022605"/>
    </source>
</evidence>
<gene>
    <name evidence="7" type="primary">gltD</name>
    <name evidence="7" type="ORF">CXF48_08475</name>
</gene>
<dbReference type="GO" id="GO:0051536">
    <property type="term" value="F:iron-sulfur cluster binding"/>
    <property type="evidence" value="ECO:0007669"/>
    <property type="project" value="InterPro"/>
</dbReference>
<dbReference type="GO" id="GO:0016639">
    <property type="term" value="F:oxidoreductase activity, acting on the CH-NH2 group of donors, NAD or NADP as acceptor"/>
    <property type="evidence" value="ECO:0007669"/>
    <property type="project" value="InterPro"/>
</dbReference>
<dbReference type="Pfam" id="PF07992">
    <property type="entry name" value="Pyr_redox_2"/>
    <property type="match status" value="1"/>
</dbReference>
<dbReference type="SUPFAM" id="SSF46548">
    <property type="entry name" value="alpha-helical ferredoxin"/>
    <property type="match status" value="1"/>
</dbReference>
<dbReference type="Proteomes" id="UP000276526">
    <property type="component" value="Unassembled WGS sequence"/>
</dbReference>